<comment type="similarity">
    <text evidence="6">Belongs to the heat shock protein 70 (TC 1.A.33) family. DnaK subfamily.</text>
</comment>
<dbReference type="Proteomes" id="UP000828251">
    <property type="component" value="Unassembled WGS sequence"/>
</dbReference>
<name>A0A9D3V8Y1_9ROSI</name>
<accession>A0A9D3V8Y1</accession>
<evidence type="ECO:0008006" key="12">
    <source>
        <dbReference type="Google" id="ProtNLM"/>
    </source>
</evidence>
<evidence type="ECO:0000256" key="4">
    <source>
        <dbReference type="ARBA" id="ARBA00023016"/>
    </source>
</evidence>
<keyword evidence="11" id="KW-1185">Reference proteome</keyword>
<dbReference type="InterPro" id="IPR029048">
    <property type="entry name" value="HSP70_C_sf"/>
</dbReference>
<evidence type="ECO:0000313" key="11">
    <source>
        <dbReference type="Proteomes" id="UP000828251"/>
    </source>
</evidence>
<sequence length="646" mass="70826">MAAKAEGKTIGIDLGTTYSCVGVWQNDRVEIIANDQGNRTTPSYVAFTDTERLIGDAAKNQVAMNPSNTVFDAKRLIGRRFTDPSVQSDMKHWPFKVVAGPGDKPMIVVTYKGEEKQFAAEEISSMVLTKMKEVAEAYLGQTVKNAVITVPAYFNDSQRQATKDAGAIAGLNVLRIINEPTAAAIAYGLDKKGSKSGEKNVLIFDLGGGTFDVSLLTIEEGIFEVKATAGDTHLGGEDFDNRLVNHFVQEFKRKHKKDISSNARALRRLRTACERAKRTLSSTAQTTIEIDSLYEGIDFYSTITRARFEELNMDLFRKCMEPVEKCLKDSKLDKSQVNEVVLVGGSTRIPKVQQLLQDFFNGKELCKSINPDEAVAYGAAVQAAILSGEGDDKVQDLLLLDVTPLSLGIETAGGVMTVLIPRNTTIPTKKEQIFSTYADNQPGVLIQVYEGERARTKDNNLLGKFELTGIPPAPRGVPQINVCFDIDANGILNVSAEDKTAGVKNKITITNDKGRLSKEEIERMVQEAERYKAEDEQVKKKVEAKNALENYAYNMRNTIKDDKIAGKLDPSDKGKMEKAIDETIEWLDRNQLAEVDELEDKLKELEGLCNPIIAKMYQGGGGDVPMGGAQTGSGGSAAEPKIEEVD</sequence>
<dbReference type="Pfam" id="PF00012">
    <property type="entry name" value="HSP70"/>
    <property type="match status" value="1"/>
</dbReference>
<dbReference type="FunFam" id="3.30.420.40:FF:000026">
    <property type="entry name" value="Heat shock protein 70"/>
    <property type="match status" value="1"/>
</dbReference>
<dbReference type="FunFam" id="2.60.34.10:FF:000002">
    <property type="entry name" value="Heat shock 70 kDa"/>
    <property type="match status" value="1"/>
</dbReference>
<dbReference type="GO" id="GO:0006950">
    <property type="term" value="P:response to stress"/>
    <property type="evidence" value="ECO:0007669"/>
    <property type="project" value="UniProtKB-ARBA"/>
</dbReference>
<keyword evidence="5" id="KW-0143">Chaperone</keyword>
<dbReference type="GO" id="GO:0005524">
    <property type="term" value="F:ATP binding"/>
    <property type="evidence" value="ECO:0007669"/>
    <property type="project" value="UniProtKB-KW"/>
</dbReference>
<protein>
    <recommendedName>
        <fullName evidence="12">Heat shock protein 70</fullName>
    </recommendedName>
</protein>
<keyword evidence="8" id="KW-0175">Coiled coil</keyword>
<feature type="compositionally biased region" description="Gly residues" evidence="9">
    <location>
        <begin position="619"/>
        <end position="635"/>
    </location>
</feature>
<dbReference type="FunFam" id="1.20.1270.10:FF:000016">
    <property type="entry name" value="Heat shock protein 70"/>
    <property type="match status" value="1"/>
</dbReference>
<dbReference type="SUPFAM" id="SSF53067">
    <property type="entry name" value="Actin-like ATPase domain"/>
    <property type="match status" value="2"/>
</dbReference>
<dbReference type="PRINTS" id="PR00301">
    <property type="entry name" value="HEATSHOCK70"/>
</dbReference>
<dbReference type="NCBIfam" id="NF001413">
    <property type="entry name" value="PRK00290.1"/>
    <property type="match status" value="1"/>
</dbReference>
<dbReference type="SUPFAM" id="SSF100934">
    <property type="entry name" value="Heat shock protein 70kD (HSP70), C-terminal subdomain"/>
    <property type="match status" value="1"/>
</dbReference>
<organism evidence="10 11">
    <name type="scientific">Gossypium stocksii</name>
    <dbReference type="NCBI Taxonomy" id="47602"/>
    <lineage>
        <taxon>Eukaryota</taxon>
        <taxon>Viridiplantae</taxon>
        <taxon>Streptophyta</taxon>
        <taxon>Embryophyta</taxon>
        <taxon>Tracheophyta</taxon>
        <taxon>Spermatophyta</taxon>
        <taxon>Magnoliopsida</taxon>
        <taxon>eudicotyledons</taxon>
        <taxon>Gunneridae</taxon>
        <taxon>Pentapetalae</taxon>
        <taxon>rosids</taxon>
        <taxon>malvids</taxon>
        <taxon>Malvales</taxon>
        <taxon>Malvaceae</taxon>
        <taxon>Malvoideae</taxon>
        <taxon>Gossypium</taxon>
    </lineage>
</organism>
<dbReference type="Gene3D" id="3.30.30.30">
    <property type="match status" value="1"/>
</dbReference>
<comment type="similarity">
    <text evidence="1 7">Belongs to the heat shock protein 70 family.</text>
</comment>
<evidence type="ECO:0000313" key="10">
    <source>
        <dbReference type="EMBL" id="KAH1073716.1"/>
    </source>
</evidence>
<evidence type="ECO:0000256" key="8">
    <source>
        <dbReference type="SAM" id="Coils"/>
    </source>
</evidence>
<dbReference type="PROSITE" id="PS01036">
    <property type="entry name" value="HSP70_3"/>
    <property type="match status" value="1"/>
</dbReference>
<dbReference type="PANTHER" id="PTHR19375">
    <property type="entry name" value="HEAT SHOCK PROTEIN 70KDA"/>
    <property type="match status" value="1"/>
</dbReference>
<evidence type="ECO:0000256" key="6">
    <source>
        <dbReference type="ARBA" id="ARBA00061042"/>
    </source>
</evidence>
<evidence type="ECO:0000256" key="9">
    <source>
        <dbReference type="SAM" id="MobiDB-lite"/>
    </source>
</evidence>
<dbReference type="FunFam" id="3.90.640.10:FF:000002">
    <property type="entry name" value="Heat shock 70 kDa"/>
    <property type="match status" value="1"/>
</dbReference>
<dbReference type="InterPro" id="IPR018181">
    <property type="entry name" value="Heat_shock_70_CS"/>
</dbReference>
<proteinExistence type="inferred from homology"/>
<dbReference type="FunFam" id="3.30.420.40:FF:000465">
    <property type="entry name" value="Heat shock cognate 70 kDa protein 2"/>
    <property type="match status" value="1"/>
</dbReference>
<dbReference type="EMBL" id="JAIQCV010000008">
    <property type="protein sequence ID" value="KAH1073716.1"/>
    <property type="molecule type" value="Genomic_DNA"/>
</dbReference>
<gene>
    <name evidence="10" type="ORF">J1N35_026044</name>
</gene>
<keyword evidence="2 7" id="KW-0547">Nucleotide-binding</keyword>
<dbReference type="CDD" id="cd10233">
    <property type="entry name" value="ASKHA_NBD_HSP70_HSPA1"/>
    <property type="match status" value="1"/>
</dbReference>
<evidence type="ECO:0000256" key="1">
    <source>
        <dbReference type="ARBA" id="ARBA00007381"/>
    </source>
</evidence>
<evidence type="ECO:0000256" key="2">
    <source>
        <dbReference type="ARBA" id="ARBA00022741"/>
    </source>
</evidence>
<dbReference type="Gene3D" id="3.30.420.40">
    <property type="match status" value="2"/>
</dbReference>
<dbReference type="OrthoDB" id="3789372at2759"/>
<evidence type="ECO:0000256" key="7">
    <source>
        <dbReference type="RuleBase" id="RU003322"/>
    </source>
</evidence>
<dbReference type="FunFam" id="3.30.420.40:FF:000172">
    <property type="entry name" value="Heat shock 70 kDa protein"/>
    <property type="match status" value="1"/>
</dbReference>
<feature type="region of interest" description="Disordered" evidence="9">
    <location>
        <begin position="619"/>
        <end position="646"/>
    </location>
</feature>
<reference evidence="10 11" key="1">
    <citation type="journal article" date="2021" name="Plant Biotechnol. J.">
        <title>Multi-omics assisted identification of the key and species-specific regulatory components of drought-tolerant mechanisms in Gossypium stocksii.</title>
        <authorList>
            <person name="Yu D."/>
            <person name="Ke L."/>
            <person name="Zhang D."/>
            <person name="Wu Y."/>
            <person name="Sun Y."/>
            <person name="Mei J."/>
            <person name="Sun J."/>
            <person name="Sun Y."/>
        </authorList>
    </citation>
    <scope>NUCLEOTIDE SEQUENCE [LARGE SCALE GENOMIC DNA]</scope>
    <source>
        <strain evidence="11">cv. E1</strain>
        <tissue evidence="10">Leaf</tissue>
    </source>
</reference>
<comment type="caution">
    <text evidence="10">The sequence shown here is derived from an EMBL/GenBank/DDBJ whole genome shotgun (WGS) entry which is preliminary data.</text>
</comment>
<evidence type="ECO:0000256" key="5">
    <source>
        <dbReference type="ARBA" id="ARBA00023186"/>
    </source>
</evidence>
<dbReference type="PROSITE" id="PS00297">
    <property type="entry name" value="HSP70_1"/>
    <property type="match status" value="1"/>
</dbReference>
<dbReference type="Gene3D" id="3.90.640.10">
    <property type="entry name" value="Actin, Chain A, domain 4"/>
    <property type="match status" value="1"/>
</dbReference>
<dbReference type="InterPro" id="IPR029047">
    <property type="entry name" value="HSP70_peptide-bd_sf"/>
</dbReference>
<dbReference type="Gene3D" id="1.20.1270.10">
    <property type="match status" value="1"/>
</dbReference>
<evidence type="ECO:0000256" key="3">
    <source>
        <dbReference type="ARBA" id="ARBA00022840"/>
    </source>
</evidence>
<keyword evidence="4" id="KW-0346">Stress response</keyword>
<dbReference type="Gene3D" id="2.60.34.10">
    <property type="entry name" value="Substrate Binding Domain Of DNAk, Chain A, domain 1"/>
    <property type="match status" value="1"/>
</dbReference>
<keyword evidence="3 7" id="KW-0067">ATP-binding</keyword>
<feature type="coiled-coil region" evidence="8">
    <location>
        <begin position="518"/>
        <end position="545"/>
    </location>
</feature>
<dbReference type="PROSITE" id="PS00329">
    <property type="entry name" value="HSP70_2"/>
    <property type="match status" value="1"/>
</dbReference>
<dbReference type="SUPFAM" id="SSF100920">
    <property type="entry name" value="Heat shock protein 70kD (HSP70), peptide-binding domain"/>
    <property type="match status" value="1"/>
</dbReference>
<dbReference type="AlphaFoldDB" id="A0A9D3V8Y1"/>
<dbReference type="InterPro" id="IPR043129">
    <property type="entry name" value="ATPase_NBD"/>
</dbReference>
<dbReference type="GO" id="GO:0140662">
    <property type="term" value="F:ATP-dependent protein folding chaperone"/>
    <property type="evidence" value="ECO:0007669"/>
    <property type="project" value="InterPro"/>
</dbReference>
<dbReference type="FunFam" id="3.30.30.30:FF:000019">
    <property type="entry name" value="Heat shock 70 kDa protein"/>
    <property type="match status" value="1"/>
</dbReference>
<dbReference type="InterPro" id="IPR013126">
    <property type="entry name" value="Hsp_70_fam"/>
</dbReference>